<keyword evidence="2" id="KW-1185">Reference proteome</keyword>
<comment type="caution">
    <text evidence="1">The sequence shown here is derived from an EMBL/GenBank/DDBJ whole genome shotgun (WGS) entry which is preliminary data.</text>
</comment>
<evidence type="ECO:0000313" key="2">
    <source>
        <dbReference type="Proteomes" id="UP001165293"/>
    </source>
</evidence>
<sequence length="242" mass="26791">MIRIGCAGWAIAARQAGLFGDGASTLARYATRFAVVEVNSTFHRAHRPGTFVRWAGAVPRTFRFSVKLPKTITHEARLVRTGPLLRAFANEIAGLRSKLGGVLVQLPPSLEFDARVAGAFFRNLRTVFEVPIACEPRHGSWFGARADALWQRFDIARVAADPPVPEGAGMPGEAGRWRYFRLHGSPRMYYSAYDDTRLEAFAQALVDSDRARRPAWCIFDNTAHSHAVEDAARLRDLLGAGR</sequence>
<name>A0ABS8JIK6_9GAMM</name>
<organism evidence="1 2">
    <name type="scientific">Noviluteimonas lactosilytica</name>
    <dbReference type="NCBI Taxonomy" id="2888523"/>
    <lineage>
        <taxon>Bacteria</taxon>
        <taxon>Pseudomonadati</taxon>
        <taxon>Pseudomonadota</taxon>
        <taxon>Gammaproteobacteria</taxon>
        <taxon>Lysobacterales</taxon>
        <taxon>Lysobacteraceae</taxon>
        <taxon>Noviluteimonas</taxon>
    </lineage>
</organism>
<dbReference type="InterPro" id="IPR036520">
    <property type="entry name" value="UPF0759_sf"/>
</dbReference>
<dbReference type="InterPro" id="IPR002763">
    <property type="entry name" value="DUF72"/>
</dbReference>
<dbReference type="PANTHER" id="PTHR30348">
    <property type="entry name" value="UNCHARACTERIZED PROTEIN YECE"/>
    <property type="match status" value="1"/>
</dbReference>
<dbReference type="Proteomes" id="UP001165293">
    <property type="component" value="Unassembled WGS sequence"/>
</dbReference>
<dbReference type="PANTHER" id="PTHR30348:SF14">
    <property type="entry name" value="BLR8050 PROTEIN"/>
    <property type="match status" value="1"/>
</dbReference>
<proteinExistence type="predicted"/>
<dbReference type="Gene3D" id="3.20.20.410">
    <property type="entry name" value="Protein of unknown function UPF0759"/>
    <property type="match status" value="1"/>
</dbReference>
<reference evidence="1" key="1">
    <citation type="submission" date="2021-10" db="EMBL/GenBank/DDBJ databases">
        <authorList>
            <person name="Lyu M."/>
            <person name="Wang X."/>
            <person name="Meng X."/>
            <person name="Xu K."/>
        </authorList>
    </citation>
    <scope>NUCLEOTIDE SEQUENCE</scope>
    <source>
        <strain evidence="1">A6</strain>
    </source>
</reference>
<dbReference type="SUPFAM" id="SSF117396">
    <property type="entry name" value="TM1631-like"/>
    <property type="match status" value="1"/>
</dbReference>
<dbReference type="RefSeq" id="WP_230526976.1">
    <property type="nucleotide sequence ID" value="NZ_JAJGAK010000002.1"/>
</dbReference>
<evidence type="ECO:0000313" key="1">
    <source>
        <dbReference type="EMBL" id="MCC8363345.1"/>
    </source>
</evidence>
<dbReference type="EMBL" id="JAJGAK010000002">
    <property type="protein sequence ID" value="MCC8363345.1"/>
    <property type="molecule type" value="Genomic_DNA"/>
</dbReference>
<accession>A0ABS8JIK6</accession>
<gene>
    <name evidence="1" type="ORF">LK996_09705</name>
</gene>
<protein>
    <submittedName>
        <fullName evidence="1">DUF72 domain-containing protein</fullName>
    </submittedName>
</protein>
<dbReference type="Pfam" id="PF01904">
    <property type="entry name" value="DUF72"/>
    <property type="match status" value="1"/>
</dbReference>